<evidence type="ECO:0000256" key="1">
    <source>
        <dbReference type="SAM" id="Phobius"/>
    </source>
</evidence>
<keyword evidence="1" id="KW-0812">Transmembrane</keyword>
<protein>
    <submittedName>
        <fullName evidence="2">Uncharacterized protein</fullName>
    </submittedName>
</protein>
<evidence type="ECO:0000313" key="3">
    <source>
        <dbReference type="Proteomes" id="UP000183038"/>
    </source>
</evidence>
<dbReference type="RefSeq" id="WP_367889328.1">
    <property type="nucleotide sequence ID" value="NZ_FNTB01000001.1"/>
</dbReference>
<accession>A0A1H4KS99</accession>
<name>A0A1H4KS99_9FLAO</name>
<organism evidence="2 3">
    <name type="scientific">Maribacter dokdonensis</name>
    <dbReference type="NCBI Taxonomy" id="320912"/>
    <lineage>
        <taxon>Bacteria</taxon>
        <taxon>Pseudomonadati</taxon>
        <taxon>Bacteroidota</taxon>
        <taxon>Flavobacteriia</taxon>
        <taxon>Flavobacteriales</taxon>
        <taxon>Flavobacteriaceae</taxon>
        <taxon>Maribacter</taxon>
    </lineage>
</organism>
<proteinExistence type="predicted"/>
<gene>
    <name evidence="2" type="ORF">SAMN05192540_1058</name>
</gene>
<reference evidence="2 3" key="1">
    <citation type="submission" date="2016-10" db="EMBL/GenBank/DDBJ databases">
        <authorList>
            <person name="de Groot N.N."/>
        </authorList>
    </citation>
    <scope>NUCLEOTIDE SEQUENCE [LARGE SCALE GENOMIC DNA]</scope>
    <source>
        <strain evidence="2 3">MAR_2009_71</strain>
    </source>
</reference>
<dbReference type="AlphaFoldDB" id="A0A1H4KS99"/>
<dbReference type="EMBL" id="FNTB01000001">
    <property type="protein sequence ID" value="SEB61263.1"/>
    <property type="molecule type" value="Genomic_DNA"/>
</dbReference>
<dbReference type="Proteomes" id="UP000183038">
    <property type="component" value="Unassembled WGS sequence"/>
</dbReference>
<keyword evidence="1" id="KW-0472">Membrane</keyword>
<feature type="transmembrane region" description="Helical" evidence="1">
    <location>
        <begin position="12"/>
        <end position="30"/>
    </location>
</feature>
<evidence type="ECO:0000313" key="2">
    <source>
        <dbReference type="EMBL" id="SEB61263.1"/>
    </source>
</evidence>
<keyword evidence="1" id="KW-1133">Transmembrane helix</keyword>
<sequence>MITPESVKKLNYLILFIFSFPMVASAQHIIPEVITQESKIALSHYPELTDVAIEFKFKKNIKKSTMQAQPSFWSVFKSKKNRSYKILISERIKIADSVYYTKDIPSEIMIGWLGHELGHVMDYQQRSGLNLIAFGFKYITSKNYIREAERRADSYAVNHGMETYILATKEFILKKAGLTQKYVDRIKNFYLSPEEIMVLVEKRDAALNE</sequence>